<sequence>MGLPVDEIRRVFHHFNALRQHEYSYCCVRCGPSPPVLIADADCKVLFDVPGDHFKRPYRNHVKPEDTAVNMRDRWQTLEKRMVAAGLCDGAKVANPYTCPVTYSSFTPWLGEEVRVSDVVPKTEVLKGLFQKGQSPSSEIVFATDEEAAILKVLESNSPKRSDLVKACNGLGVPLSGSISDLMHRLKELLLYKELHPNMFVKLQKAGGGIFYLTCIHSVVYYHSPLWWPESARDHGDALLSFKHPPTVVISDIAGRVAKHVNDRTDLRFFQPNDGCLCDDSEENVQAAKEKWLKARLPWVTGAGVTPQATCADTFPCSDRYSTPHPVTGTDARFSLYPHLHQRNPKHPEELLRNLELAPDLAALVNSSMTEPLSRELCFSRHHFGHMEEDHYKFSLRLYFHLHNLTLNKRHTNALQQQTQTPRHISDDAEEGQATGMDSG</sequence>
<dbReference type="EMBL" id="JADWDJ010000002">
    <property type="protein sequence ID" value="KAG5283896.1"/>
    <property type="molecule type" value="Genomic_DNA"/>
</dbReference>
<feature type="region of interest" description="Disordered" evidence="1">
    <location>
        <begin position="415"/>
        <end position="440"/>
    </location>
</feature>
<accession>A0AAV6HDG6</accession>
<keyword evidence="3" id="KW-1185">Reference proteome</keyword>
<dbReference type="InterPro" id="IPR039598">
    <property type="entry name" value="HMGXB3"/>
</dbReference>
<proteinExistence type="predicted"/>
<comment type="caution">
    <text evidence="2">The sequence shown here is derived from an EMBL/GenBank/DDBJ whole genome shotgun (WGS) entry which is preliminary data.</text>
</comment>
<evidence type="ECO:0000256" key="1">
    <source>
        <dbReference type="SAM" id="MobiDB-lite"/>
    </source>
</evidence>
<dbReference type="Proteomes" id="UP000823561">
    <property type="component" value="Chromosome 2"/>
</dbReference>
<dbReference type="AlphaFoldDB" id="A0AAV6HDG6"/>
<reference evidence="2" key="1">
    <citation type="submission" date="2020-10" db="EMBL/GenBank/DDBJ databases">
        <title>Chromosome-scale genome assembly of the Allis shad, Alosa alosa.</title>
        <authorList>
            <person name="Margot Z."/>
            <person name="Christophe K."/>
            <person name="Cabau C."/>
            <person name="Louis A."/>
            <person name="Berthelot C."/>
            <person name="Parey E."/>
            <person name="Roest Crollius H."/>
            <person name="Montfort J."/>
            <person name="Robinson-Rechavi M."/>
            <person name="Bucao C."/>
            <person name="Bouchez O."/>
            <person name="Gislard M."/>
            <person name="Lluch J."/>
            <person name="Milhes M."/>
            <person name="Lampietro C."/>
            <person name="Lopez Roques C."/>
            <person name="Donnadieu C."/>
            <person name="Braasch I."/>
            <person name="Desvignes T."/>
            <person name="Postlethwait J."/>
            <person name="Bobe J."/>
            <person name="Guiguen Y."/>
        </authorList>
    </citation>
    <scope>NUCLEOTIDE SEQUENCE</scope>
    <source>
        <strain evidence="2">M-15738</strain>
        <tissue evidence="2">Blood</tissue>
    </source>
</reference>
<organism evidence="2 3">
    <name type="scientific">Alosa alosa</name>
    <name type="common">allis shad</name>
    <dbReference type="NCBI Taxonomy" id="278164"/>
    <lineage>
        <taxon>Eukaryota</taxon>
        <taxon>Metazoa</taxon>
        <taxon>Chordata</taxon>
        <taxon>Craniata</taxon>
        <taxon>Vertebrata</taxon>
        <taxon>Euteleostomi</taxon>
        <taxon>Actinopterygii</taxon>
        <taxon>Neopterygii</taxon>
        <taxon>Teleostei</taxon>
        <taxon>Clupei</taxon>
        <taxon>Clupeiformes</taxon>
        <taxon>Clupeoidei</taxon>
        <taxon>Clupeidae</taxon>
        <taxon>Alosa</taxon>
    </lineage>
</organism>
<name>A0AAV6HDG6_9TELE</name>
<gene>
    <name evidence="2" type="ORF">AALO_G00020760</name>
</gene>
<dbReference type="PANTHER" id="PTHR17609">
    <property type="entry name" value="HMG DOMAIN-CONTAINING PROTEIN 3"/>
    <property type="match status" value="1"/>
</dbReference>
<evidence type="ECO:0000313" key="3">
    <source>
        <dbReference type="Proteomes" id="UP000823561"/>
    </source>
</evidence>
<dbReference type="PANTHER" id="PTHR17609:SF3">
    <property type="entry name" value="SAP DOMAIN-CONTAINING PROTEIN"/>
    <property type="match status" value="1"/>
</dbReference>
<evidence type="ECO:0000313" key="2">
    <source>
        <dbReference type="EMBL" id="KAG5283896.1"/>
    </source>
</evidence>
<protein>
    <submittedName>
        <fullName evidence="2">Uncharacterized protein</fullName>
    </submittedName>
</protein>